<evidence type="ECO:0000256" key="10">
    <source>
        <dbReference type="PROSITE-ProRule" id="PRU10141"/>
    </source>
</evidence>
<keyword evidence="3" id="KW-0723">Serine/threonine-protein kinase</keyword>
<dbReference type="InterPro" id="IPR050629">
    <property type="entry name" value="STE20/SPS1-PAK"/>
</dbReference>
<dbReference type="SUPFAM" id="SSF56112">
    <property type="entry name" value="Protein kinase-like (PK-like)"/>
    <property type="match status" value="1"/>
</dbReference>
<dbReference type="InterPro" id="IPR000719">
    <property type="entry name" value="Prot_kinase_dom"/>
</dbReference>
<dbReference type="GO" id="GO:0005524">
    <property type="term" value="F:ATP binding"/>
    <property type="evidence" value="ECO:0007669"/>
    <property type="project" value="UniProtKB-UniRule"/>
</dbReference>
<dbReference type="OrthoDB" id="248923at2759"/>
<dbReference type="FunFam" id="1.10.510.10:FF:000499">
    <property type="entry name" value="Serine/threonine-protein kinase KIC1"/>
    <property type="match status" value="1"/>
</dbReference>
<evidence type="ECO:0000256" key="8">
    <source>
        <dbReference type="ARBA" id="ARBA00047899"/>
    </source>
</evidence>
<keyword evidence="6 12" id="KW-0418">Kinase</keyword>
<evidence type="ECO:0000256" key="3">
    <source>
        <dbReference type="ARBA" id="ARBA00022527"/>
    </source>
</evidence>
<dbReference type="PROSITE" id="PS50011">
    <property type="entry name" value="PROTEIN_KINASE_DOM"/>
    <property type="match status" value="1"/>
</dbReference>
<dbReference type="Pfam" id="PF00069">
    <property type="entry name" value="Pkinase"/>
    <property type="match status" value="1"/>
</dbReference>
<dbReference type="InterPro" id="IPR017441">
    <property type="entry name" value="Protein_kinase_ATP_BS"/>
</dbReference>
<evidence type="ECO:0000256" key="9">
    <source>
        <dbReference type="ARBA" id="ARBA00048679"/>
    </source>
</evidence>
<proteinExistence type="inferred from homology"/>
<comment type="catalytic activity">
    <reaction evidence="9">
        <text>L-seryl-[protein] + ATP = O-phospho-L-seryl-[protein] + ADP + H(+)</text>
        <dbReference type="Rhea" id="RHEA:17989"/>
        <dbReference type="Rhea" id="RHEA-COMP:9863"/>
        <dbReference type="Rhea" id="RHEA-COMP:11604"/>
        <dbReference type="ChEBI" id="CHEBI:15378"/>
        <dbReference type="ChEBI" id="CHEBI:29999"/>
        <dbReference type="ChEBI" id="CHEBI:30616"/>
        <dbReference type="ChEBI" id="CHEBI:83421"/>
        <dbReference type="ChEBI" id="CHEBI:456216"/>
        <dbReference type="EC" id="2.7.11.1"/>
    </reaction>
</comment>
<feature type="domain" description="Protein kinase" evidence="11">
    <location>
        <begin position="9"/>
        <end position="260"/>
    </location>
</feature>
<evidence type="ECO:0000256" key="2">
    <source>
        <dbReference type="ARBA" id="ARBA00012513"/>
    </source>
</evidence>
<dbReference type="GO" id="GO:0004674">
    <property type="term" value="F:protein serine/threonine kinase activity"/>
    <property type="evidence" value="ECO:0007669"/>
    <property type="project" value="UniProtKB-KW"/>
</dbReference>
<dbReference type="STRING" id="56484.A0A1Y2ETF8"/>
<dbReference type="GO" id="GO:0005737">
    <property type="term" value="C:cytoplasm"/>
    <property type="evidence" value="ECO:0007669"/>
    <property type="project" value="TreeGrafter"/>
</dbReference>
<dbReference type="RefSeq" id="XP_040722159.1">
    <property type="nucleotide sequence ID" value="XM_040868128.1"/>
</dbReference>
<keyword evidence="5 10" id="KW-0547">Nucleotide-binding</keyword>
<dbReference type="EC" id="2.7.11.1" evidence="2"/>
<dbReference type="Proteomes" id="UP000193685">
    <property type="component" value="Unassembled WGS sequence"/>
</dbReference>
<dbReference type="AlphaFoldDB" id="A0A1Y2ETF8"/>
<organism evidence="12 13">
    <name type="scientific">Protomyces lactucae-debilis</name>
    <dbReference type="NCBI Taxonomy" id="2754530"/>
    <lineage>
        <taxon>Eukaryota</taxon>
        <taxon>Fungi</taxon>
        <taxon>Dikarya</taxon>
        <taxon>Ascomycota</taxon>
        <taxon>Taphrinomycotina</taxon>
        <taxon>Taphrinomycetes</taxon>
        <taxon>Taphrinales</taxon>
        <taxon>Protomycetaceae</taxon>
        <taxon>Protomyces</taxon>
    </lineage>
</organism>
<evidence type="ECO:0000259" key="11">
    <source>
        <dbReference type="PROSITE" id="PS50011"/>
    </source>
</evidence>
<dbReference type="SMART" id="SM00220">
    <property type="entry name" value="S_TKc"/>
    <property type="match status" value="1"/>
</dbReference>
<comment type="caution">
    <text evidence="12">The sequence shown here is derived from an EMBL/GenBank/DDBJ whole genome shotgun (WGS) entry which is preliminary data.</text>
</comment>
<dbReference type="PIRSF" id="PIRSF000654">
    <property type="entry name" value="Integrin-linked_kinase"/>
    <property type="match status" value="1"/>
</dbReference>
<keyword evidence="13" id="KW-1185">Reference proteome</keyword>
<keyword evidence="4" id="KW-0808">Transferase</keyword>
<feature type="non-terminal residue" evidence="12">
    <location>
        <position position="260"/>
    </location>
</feature>
<comment type="catalytic activity">
    <reaction evidence="8">
        <text>L-threonyl-[protein] + ATP = O-phospho-L-threonyl-[protein] + ADP + H(+)</text>
        <dbReference type="Rhea" id="RHEA:46608"/>
        <dbReference type="Rhea" id="RHEA-COMP:11060"/>
        <dbReference type="Rhea" id="RHEA-COMP:11605"/>
        <dbReference type="ChEBI" id="CHEBI:15378"/>
        <dbReference type="ChEBI" id="CHEBI:30013"/>
        <dbReference type="ChEBI" id="CHEBI:30616"/>
        <dbReference type="ChEBI" id="CHEBI:61977"/>
        <dbReference type="ChEBI" id="CHEBI:456216"/>
        <dbReference type="EC" id="2.7.11.1"/>
    </reaction>
</comment>
<keyword evidence="7 10" id="KW-0067">ATP-binding</keyword>
<dbReference type="PANTHER" id="PTHR48012">
    <property type="entry name" value="STERILE20-LIKE KINASE, ISOFORM B-RELATED"/>
    <property type="match status" value="1"/>
</dbReference>
<evidence type="ECO:0000256" key="1">
    <source>
        <dbReference type="ARBA" id="ARBA00008874"/>
    </source>
</evidence>
<dbReference type="OMA" id="VIKESHY"/>
<evidence type="ECO:0000313" key="13">
    <source>
        <dbReference type="Proteomes" id="UP000193685"/>
    </source>
</evidence>
<dbReference type="PROSITE" id="PS00107">
    <property type="entry name" value="PROTEIN_KINASE_ATP"/>
    <property type="match status" value="1"/>
</dbReference>
<evidence type="ECO:0000256" key="7">
    <source>
        <dbReference type="ARBA" id="ARBA00022840"/>
    </source>
</evidence>
<evidence type="ECO:0000313" key="12">
    <source>
        <dbReference type="EMBL" id="ORY74853.1"/>
    </source>
</evidence>
<evidence type="ECO:0000256" key="4">
    <source>
        <dbReference type="ARBA" id="ARBA00022679"/>
    </source>
</evidence>
<protein>
    <recommendedName>
        <fullName evidence="2">non-specific serine/threonine protein kinase</fullName>
        <ecNumber evidence="2">2.7.11.1</ecNumber>
    </recommendedName>
</protein>
<dbReference type="PANTHER" id="PTHR48012:SF27">
    <property type="entry name" value="SERINE_THREONINE-PROTEIN KINASE SID1"/>
    <property type="match status" value="1"/>
</dbReference>
<dbReference type="InterPro" id="IPR011009">
    <property type="entry name" value="Kinase-like_dom_sf"/>
</dbReference>
<comment type="similarity">
    <text evidence="1">Belongs to the protein kinase superfamily. STE Ser/Thr protein kinase family. STE20 subfamily.</text>
</comment>
<feature type="binding site" evidence="10">
    <location>
        <position position="38"/>
    </location>
    <ligand>
        <name>ATP</name>
        <dbReference type="ChEBI" id="CHEBI:30616"/>
    </ligand>
</feature>
<gene>
    <name evidence="12" type="ORF">BCR37DRAFT_352441</name>
</gene>
<evidence type="ECO:0000256" key="6">
    <source>
        <dbReference type="ARBA" id="ARBA00022777"/>
    </source>
</evidence>
<evidence type="ECO:0000256" key="5">
    <source>
        <dbReference type="ARBA" id="ARBA00022741"/>
    </source>
</evidence>
<name>A0A1Y2ETF8_PROLT</name>
<reference evidence="12 13" key="1">
    <citation type="submission" date="2016-07" db="EMBL/GenBank/DDBJ databases">
        <title>Pervasive Adenine N6-methylation of Active Genes in Fungi.</title>
        <authorList>
            <consortium name="DOE Joint Genome Institute"/>
            <person name="Mondo S.J."/>
            <person name="Dannebaum R.O."/>
            <person name="Kuo R.C."/>
            <person name="Labutti K."/>
            <person name="Haridas S."/>
            <person name="Kuo A."/>
            <person name="Salamov A."/>
            <person name="Ahrendt S.R."/>
            <person name="Lipzen A."/>
            <person name="Sullivan W."/>
            <person name="Andreopoulos W.B."/>
            <person name="Clum A."/>
            <person name="Lindquist E."/>
            <person name="Daum C."/>
            <person name="Ramamoorthy G.K."/>
            <person name="Gryganskyi A."/>
            <person name="Culley D."/>
            <person name="Magnuson J.K."/>
            <person name="James T.Y."/>
            <person name="O'Malley M.A."/>
            <person name="Stajich J.E."/>
            <person name="Spatafora J.W."/>
            <person name="Visel A."/>
            <person name="Grigoriev I.V."/>
        </authorList>
    </citation>
    <scope>NUCLEOTIDE SEQUENCE [LARGE SCALE GENOMIC DNA]</scope>
    <source>
        <strain evidence="12 13">12-1054</strain>
    </source>
</reference>
<dbReference type="GeneID" id="63784727"/>
<sequence>MPEDPSLRYEILDKLGSGSFGTVWKARIRASGQLVAIKHIDLEASDEDVVEIQQEIALLGDCDPRYVTKYIESFVHGYTLWIVMEFMSGGSALDIIAASRPFSEVEAAVLLRELLHGLAYLHGQHKIHRDIKAANILLSDTGVVKLADFGVASQLSSNKSRRHTFVGTPFWMAPEVIQQAGYDSKADIWSLGITAIEIVLGEPPLSDYHPMRAIFLIPKQASPTLPRSFSSSFQDFVDLCLRKTVSERPNASQLLQHPFI</sequence>
<accession>A0A1Y2ETF8</accession>
<dbReference type="Gene3D" id="1.10.510.10">
    <property type="entry name" value="Transferase(Phosphotransferase) domain 1"/>
    <property type="match status" value="1"/>
</dbReference>
<dbReference type="EMBL" id="MCFI01000028">
    <property type="protein sequence ID" value="ORY74853.1"/>
    <property type="molecule type" value="Genomic_DNA"/>
</dbReference>